<dbReference type="Proteomes" id="UP000700334">
    <property type="component" value="Unassembled WGS sequence"/>
</dbReference>
<evidence type="ECO:0000313" key="10">
    <source>
        <dbReference type="Proteomes" id="UP000700334"/>
    </source>
</evidence>
<evidence type="ECO:0000256" key="8">
    <source>
        <dbReference type="SAM" id="SignalP"/>
    </source>
</evidence>
<feature type="region of interest" description="Disordered" evidence="7">
    <location>
        <begin position="85"/>
        <end position="110"/>
    </location>
</feature>
<comment type="subcellular location">
    <subcellularLocation>
        <location evidence="1">Membrane</location>
        <topology evidence="1">Single-pass type I membrane protein</topology>
    </subcellularLocation>
</comment>
<comment type="similarity">
    <text evidence="2">Belongs to the CD99 family.</text>
</comment>
<feature type="region of interest" description="Disordered" evidence="7">
    <location>
        <begin position="148"/>
        <end position="238"/>
    </location>
</feature>
<dbReference type="GO" id="GO:2000391">
    <property type="term" value="P:positive regulation of neutrophil extravasation"/>
    <property type="evidence" value="ECO:0007669"/>
    <property type="project" value="TreeGrafter"/>
</dbReference>
<keyword evidence="10" id="KW-1185">Reference proteome</keyword>
<evidence type="ECO:0000256" key="4">
    <source>
        <dbReference type="ARBA" id="ARBA00022729"/>
    </source>
</evidence>
<evidence type="ECO:0000256" key="7">
    <source>
        <dbReference type="SAM" id="MobiDB-lite"/>
    </source>
</evidence>
<dbReference type="GO" id="GO:0005886">
    <property type="term" value="C:plasma membrane"/>
    <property type="evidence" value="ECO:0007669"/>
    <property type="project" value="TreeGrafter"/>
</dbReference>
<dbReference type="GO" id="GO:0034109">
    <property type="term" value="P:homotypic cell-cell adhesion"/>
    <property type="evidence" value="ECO:0007669"/>
    <property type="project" value="TreeGrafter"/>
</dbReference>
<dbReference type="InterPro" id="IPR022078">
    <property type="entry name" value="CD99L2"/>
</dbReference>
<proteinExistence type="inferred from homology"/>
<evidence type="ECO:0000313" key="9">
    <source>
        <dbReference type="EMBL" id="KAG8513690.1"/>
    </source>
</evidence>
<name>A0A8J6A8J5_GALPY</name>
<protein>
    <recommendedName>
        <fullName evidence="11">Glycoprotein Xg</fullName>
    </recommendedName>
</protein>
<evidence type="ECO:0008006" key="11">
    <source>
        <dbReference type="Google" id="ProtNLM"/>
    </source>
</evidence>
<organism evidence="9 10">
    <name type="scientific">Galemys pyrenaicus</name>
    <name type="common">Iberian desman</name>
    <name type="synonym">Pyrenean desman</name>
    <dbReference type="NCBI Taxonomy" id="202257"/>
    <lineage>
        <taxon>Eukaryota</taxon>
        <taxon>Metazoa</taxon>
        <taxon>Chordata</taxon>
        <taxon>Craniata</taxon>
        <taxon>Vertebrata</taxon>
        <taxon>Euteleostomi</taxon>
        <taxon>Mammalia</taxon>
        <taxon>Eutheria</taxon>
        <taxon>Laurasiatheria</taxon>
        <taxon>Eulipotyphla</taxon>
        <taxon>Talpidae</taxon>
        <taxon>Galemys</taxon>
    </lineage>
</organism>
<keyword evidence="5" id="KW-1133">Transmembrane helix</keyword>
<feature type="region of interest" description="Disordered" evidence="7">
    <location>
        <begin position="304"/>
        <end position="381"/>
    </location>
</feature>
<evidence type="ECO:0000256" key="5">
    <source>
        <dbReference type="ARBA" id="ARBA00022989"/>
    </source>
</evidence>
<dbReference type="PANTHER" id="PTHR15076">
    <property type="entry name" value="CD99/MIC2 PROTEIN RELATED"/>
    <property type="match status" value="1"/>
</dbReference>
<dbReference type="GO" id="GO:0072683">
    <property type="term" value="P:T cell extravasation"/>
    <property type="evidence" value="ECO:0007669"/>
    <property type="project" value="TreeGrafter"/>
</dbReference>
<dbReference type="PANTHER" id="PTHR15076:SF4">
    <property type="entry name" value="GLYCOPROTEIN XG"/>
    <property type="match status" value="1"/>
</dbReference>
<accession>A0A8J6A8J5</accession>
<dbReference type="EMBL" id="JAGFMF010011766">
    <property type="protein sequence ID" value="KAG8513690.1"/>
    <property type="molecule type" value="Genomic_DNA"/>
</dbReference>
<keyword evidence="6" id="KW-0472">Membrane</keyword>
<gene>
    <name evidence="9" type="ORF">J0S82_000510</name>
</gene>
<evidence type="ECO:0000256" key="1">
    <source>
        <dbReference type="ARBA" id="ARBA00004479"/>
    </source>
</evidence>
<evidence type="ECO:0000256" key="2">
    <source>
        <dbReference type="ARBA" id="ARBA00008763"/>
    </source>
</evidence>
<keyword evidence="4 8" id="KW-0732">Signal</keyword>
<feature type="signal peptide" evidence="8">
    <location>
        <begin position="1"/>
        <end position="18"/>
    </location>
</feature>
<feature type="chain" id="PRO_5035329511" description="Glycoprotein Xg" evidence="8">
    <location>
        <begin position="19"/>
        <end position="381"/>
    </location>
</feature>
<evidence type="ECO:0000256" key="6">
    <source>
        <dbReference type="ARBA" id="ARBA00023136"/>
    </source>
</evidence>
<sequence length="381" mass="39606">MSTGVLPLLLLLLGTLDGQCFSDLGCSPATRCSPVSGTPQPQDALLCQLLPSHEMLPCVSSEGAGGGGRASRHWPVGGARAGLRDARPAQSFQPGRGSARSEVNSVGAARGPSMERRGLAGLWLLTLALLVHGQGDFDLADALDDPDLYPKLPQPQPGFPDHHGGGGGNIYPKPKPPPARPQPGISDGGGGYYNDADDGRYPPRPRPPSGGCPHFEPAGGGRYRPDSHGSGYGGNGQSTYGHQGNTVAKVVSPIVSMVVVTLVGAAISYYNRRRNCCQRGEEEGLARLWDRDAPRPLRPQCLDTPTKPSVAHVSPALSSPPVPTKGRALGSQLPGSPPLCRAGHGHVQRAQAGGHPEPGPLGQPLLAWLPQSRAVTGPPQD</sequence>
<comment type="caution">
    <text evidence="9">The sequence shown here is derived from an EMBL/GenBank/DDBJ whole genome shotgun (WGS) entry which is preliminary data.</text>
</comment>
<reference evidence="9" key="1">
    <citation type="journal article" date="2021" name="Evol. Appl.">
        <title>The genome of the Pyrenean desman and the effects of bottlenecks and inbreeding on the genomic landscape of an endangered species.</title>
        <authorList>
            <person name="Escoda L."/>
            <person name="Castresana J."/>
        </authorList>
    </citation>
    <scope>NUCLEOTIDE SEQUENCE</scope>
    <source>
        <strain evidence="9">IBE-C5619</strain>
    </source>
</reference>
<dbReference type="AlphaFoldDB" id="A0A8J6A8J5"/>
<evidence type="ECO:0000256" key="3">
    <source>
        <dbReference type="ARBA" id="ARBA00022692"/>
    </source>
</evidence>
<keyword evidence="3" id="KW-0812">Transmembrane</keyword>